<evidence type="ECO:0000313" key="1">
    <source>
        <dbReference type="EMBL" id="KAL0358709.1"/>
    </source>
</evidence>
<reference evidence="1" key="2">
    <citation type="journal article" date="2024" name="Plant">
        <title>Genomic evolution and insights into agronomic trait innovations of Sesamum species.</title>
        <authorList>
            <person name="Miao H."/>
            <person name="Wang L."/>
            <person name="Qu L."/>
            <person name="Liu H."/>
            <person name="Sun Y."/>
            <person name="Le M."/>
            <person name="Wang Q."/>
            <person name="Wei S."/>
            <person name="Zheng Y."/>
            <person name="Lin W."/>
            <person name="Duan Y."/>
            <person name="Cao H."/>
            <person name="Xiong S."/>
            <person name="Wang X."/>
            <person name="Wei L."/>
            <person name="Li C."/>
            <person name="Ma Q."/>
            <person name="Ju M."/>
            <person name="Zhao R."/>
            <person name="Li G."/>
            <person name="Mu C."/>
            <person name="Tian Q."/>
            <person name="Mei H."/>
            <person name="Zhang T."/>
            <person name="Gao T."/>
            <person name="Zhang H."/>
        </authorList>
    </citation>
    <scope>NUCLEOTIDE SEQUENCE</scope>
    <source>
        <strain evidence="1">G01</strain>
    </source>
</reference>
<dbReference type="AlphaFoldDB" id="A0AAW2PSK9"/>
<comment type="caution">
    <text evidence="1">The sequence shown here is derived from an EMBL/GenBank/DDBJ whole genome shotgun (WGS) entry which is preliminary data.</text>
</comment>
<accession>A0AAW2PSK9</accession>
<name>A0AAW2PSK9_9LAMI</name>
<reference evidence="1" key="1">
    <citation type="submission" date="2020-06" db="EMBL/GenBank/DDBJ databases">
        <authorList>
            <person name="Li T."/>
            <person name="Hu X."/>
            <person name="Zhang T."/>
            <person name="Song X."/>
            <person name="Zhang H."/>
            <person name="Dai N."/>
            <person name="Sheng W."/>
            <person name="Hou X."/>
            <person name="Wei L."/>
        </authorList>
    </citation>
    <scope>NUCLEOTIDE SEQUENCE</scope>
    <source>
        <strain evidence="1">G01</strain>
        <tissue evidence="1">Leaf</tissue>
    </source>
</reference>
<organism evidence="1">
    <name type="scientific">Sesamum angustifolium</name>
    <dbReference type="NCBI Taxonomy" id="2727405"/>
    <lineage>
        <taxon>Eukaryota</taxon>
        <taxon>Viridiplantae</taxon>
        <taxon>Streptophyta</taxon>
        <taxon>Embryophyta</taxon>
        <taxon>Tracheophyta</taxon>
        <taxon>Spermatophyta</taxon>
        <taxon>Magnoliopsida</taxon>
        <taxon>eudicotyledons</taxon>
        <taxon>Gunneridae</taxon>
        <taxon>Pentapetalae</taxon>
        <taxon>asterids</taxon>
        <taxon>lamiids</taxon>
        <taxon>Lamiales</taxon>
        <taxon>Pedaliaceae</taxon>
        <taxon>Sesamum</taxon>
    </lineage>
</organism>
<dbReference type="EMBL" id="JACGWK010000004">
    <property type="protein sequence ID" value="KAL0358709.1"/>
    <property type="molecule type" value="Genomic_DNA"/>
</dbReference>
<gene>
    <name evidence="1" type="ORF">Sangu_0720300</name>
</gene>
<proteinExistence type="predicted"/>
<sequence>MGLGFLRLLKGWRTVRVAMALPVAAAVTRVAAAAGIRAAGRAGISPDCEYWSHHEEGPAGEWEDR</sequence>
<protein>
    <submittedName>
        <fullName evidence="1">Uncharacterized protein</fullName>
    </submittedName>
</protein>